<comment type="caution">
    <text evidence="2">The sequence shown here is derived from an EMBL/GenBank/DDBJ whole genome shotgun (WGS) entry which is preliminary data.</text>
</comment>
<dbReference type="AlphaFoldDB" id="A0A226E736"/>
<keyword evidence="1" id="KW-0472">Membrane</keyword>
<keyword evidence="3" id="KW-1185">Reference proteome</keyword>
<gene>
    <name evidence="2" type="ORF">Fcan01_10581</name>
</gene>
<reference evidence="2 3" key="1">
    <citation type="submission" date="2015-12" db="EMBL/GenBank/DDBJ databases">
        <title>The genome of Folsomia candida.</title>
        <authorList>
            <person name="Faddeeva A."/>
            <person name="Derks M.F."/>
            <person name="Anvar Y."/>
            <person name="Smit S."/>
            <person name="Van Straalen N."/>
            <person name="Roelofs D."/>
        </authorList>
    </citation>
    <scope>NUCLEOTIDE SEQUENCE [LARGE SCALE GENOMIC DNA]</scope>
    <source>
        <strain evidence="2 3">VU population</strain>
        <tissue evidence="2">Whole body</tissue>
    </source>
</reference>
<accession>A0A226E736</accession>
<feature type="transmembrane region" description="Helical" evidence="1">
    <location>
        <begin position="77"/>
        <end position="96"/>
    </location>
</feature>
<keyword evidence="1" id="KW-0812">Transmembrane</keyword>
<dbReference type="Proteomes" id="UP000198287">
    <property type="component" value="Unassembled WGS sequence"/>
</dbReference>
<dbReference type="EMBL" id="LNIX01000005">
    <property type="protein sequence ID" value="OXA53402.1"/>
    <property type="molecule type" value="Genomic_DNA"/>
</dbReference>
<sequence length="113" mass="13208">MTIQFLADTHFKLNTFTRVKLFVKIIWNTCNFWRKITMAEDYVPWPREEVAKISSAFIALNTVAPIRGYLCPIENDVIAVLVAGFCSICLIGYYRMENKEIQQFHKPLRFEIG</sequence>
<organism evidence="2 3">
    <name type="scientific">Folsomia candida</name>
    <name type="common">Springtail</name>
    <dbReference type="NCBI Taxonomy" id="158441"/>
    <lineage>
        <taxon>Eukaryota</taxon>
        <taxon>Metazoa</taxon>
        <taxon>Ecdysozoa</taxon>
        <taxon>Arthropoda</taxon>
        <taxon>Hexapoda</taxon>
        <taxon>Collembola</taxon>
        <taxon>Entomobryomorpha</taxon>
        <taxon>Isotomoidea</taxon>
        <taxon>Isotomidae</taxon>
        <taxon>Proisotominae</taxon>
        <taxon>Folsomia</taxon>
    </lineage>
</organism>
<evidence type="ECO:0000313" key="3">
    <source>
        <dbReference type="Proteomes" id="UP000198287"/>
    </source>
</evidence>
<proteinExistence type="predicted"/>
<protein>
    <submittedName>
        <fullName evidence="2">Uncharacterized protein</fullName>
    </submittedName>
</protein>
<evidence type="ECO:0000313" key="2">
    <source>
        <dbReference type="EMBL" id="OXA53402.1"/>
    </source>
</evidence>
<name>A0A226E736_FOLCA</name>
<evidence type="ECO:0000256" key="1">
    <source>
        <dbReference type="SAM" id="Phobius"/>
    </source>
</evidence>
<keyword evidence="1" id="KW-1133">Transmembrane helix</keyword>